<dbReference type="Pfam" id="PF12728">
    <property type="entry name" value="HTH_17"/>
    <property type="match status" value="1"/>
</dbReference>
<evidence type="ECO:0000313" key="3">
    <source>
        <dbReference type="Proteomes" id="UP000654670"/>
    </source>
</evidence>
<dbReference type="RefSeq" id="WP_188803911.1">
    <property type="nucleotide sequence ID" value="NZ_BMOK01000012.1"/>
</dbReference>
<sequence>MNEIPSDNWISIEEAAEYLGVKPVTIRNWIRKKNDIPAQKIGKLWKFKRSELDEWIKSGKSAIE</sequence>
<dbReference type="SUPFAM" id="SSF46955">
    <property type="entry name" value="Putative DNA-binding domain"/>
    <property type="match status" value="1"/>
</dbReference>
<dbReference type="InterPro" id="IPR036388">
    <property type="entry name" value="WH-like_DNA-bd_sf"/>
</dbReference>
<keyword evidence="3" id="KW-1185">Reference proteome</keyword>
<evidence type="ECO:0000259" key="1">
    <source>
        <dbReference type="Pfam" id="PF12728"/>
    </source>
</evidence>
<protein>
    <submittedName>
        <fullName evidence="2">Helix-turn-helix domain-containing protein</fullName>
    </submittedName>
</protein>
<dbReference type="InterPro" id="IPR010093">
    <property type="entry name" value="SinI_DNA-bd"/>
</dbReference>
<dbReference type="AlphaFoldDB" id="A0A917S5Q3"/>
<gene>
    <name evidence="2" type="ORF">GCM10007968_25290</name>
</gene>
<dbReference type="InterPro" id="IPR041657">
    <property type="entry name" value="HTH_17"/>
</dbReference>
<dbReference type="InterPro" id="IPR009061">
    <property type="entry name" value="DNA-bd_dom_put_sf"/>
</dbReference>
<proteinExistence type="predicted"/>
<organism evidence="2 3">
    <name type="scientific">Sporolactobacillus putidus</name>
    <dbReference type="NCBI Taxonomy" id="492735"/>
    <lineage>
        <taxon>Bacteria</taxon>
        <taxon>Bacillati</taxon>
        <taxon>Bacillota</taxon>
        <taxon>Bacilli</taxon>
        <taxon>Bacillales</taxon>
        <taxon>Sporolactobacillaceae</taxon>
        <taxon>Sporolactobacillus</taxon>
    </lineage>
</organism>
<accession>A0A917S5Q3</accession>
<reference evidence="2" key="2">
    <citation type="submission" date="2020-09" db="EMBL/GenBank/DDBJ databases">
        <authorList>
            <person name="Sun Q."/>
            <person name="Ohkuma M."/>
        </authorList>
    </citation>
    <scope>NUCLEOTIDE SEQUENCE</scope>
    <source>
        <strain evidence="2">JCM 15325</strain>
    </source>
</reference>
<feature type="domain" description="Helix-turn-helix" evidence="1">
    <location>
        <begin position="9"/>
        <end position="58"/>
    </location>
</feature>
<dbReference type="NCBIfam" id="TIGR01764">
    <property type="entry name" value="excise"/>
    <property type="match status" value="1"/>
</dbReference>
<dbReference type="GO" id="GO:0003677">
    <property type="term" value="F:DNA binding"/>
    <property type="evidence" value="ECO:0007669"/>
    <property type="project" value="InterPro"/>
</dbReference>
<comment type="caution">
    <text evidence="2">The sequence shown here is derived from an EMBL/GenBank/DDBJ whole genome shotgun (WGS) entry which is preliminary data.</text>
</comment>
<dbReference type="Gene3D" id="1.10.10.10">
    <property type="entry name" value="Winged helix-like DNA-binding domain superfamily/Winged helix DNA-binding domain"/>
    <property type="match status" value="1"/>
</dbReference>
<dbReference type="Proteomes" id="UP000654670">
    <property type="component" value="Unassembled WGS sequence"/>
</dbReference>
<reference evidence="2" key="1">
    <citation type="journal article" date="2014" name="Int. J. Syst. Evol. Microbiol.">
        <title>Complete genome sequence of Corynebacterium casei LMG S-19264T (=DSM 44701T), isolated from a smear-ripened cheese.</title>
        <authorList>
            <consortium name="US DOE Joint Genome Institute (JGI-PGF)"/>
            <person name="Walter F."/>
            <person name="Albersmeier A."/>
            <person name="Kalinowski J."/>
            <person name="Ruckert C."/>
        </authorList>
    </citation>
    <scope>NUCLEOTIDE SEQUENCE</scope>
    <source>
        <strain evidence="2">JCM 15325</strain>
    </source>
</reference>
<evidence type="ECO:0000313" key="2">
    <source>
        <dbReference type="EMBL" id="GGL60247.1"/>
    </source>
</evidence>
<dbReference type="EMBL" id="BMOK01000012">
    <property type="protein sequence ID" value="GGL60247.1"/>
    <property type="molecule type" value="Genomic_DNA"/>
</dbReference>
<name>A0A917S5Q3_9BACL</name>